<evidence type="ECO:0000256" key="3">
    <source>
        <dbReference type="ARBA" id="ARBA00009960"/>
    </source>
</evidence>
<dbReference type="OMA" id="SEHIHRF"/>
<evidence type="ECO:0000256" key="5">
    <source>
        <dbReference type="ARBA" id="ARBA00016392"/>
    </source>
</evidence>
<dbReference type="PANTHER" id="PTHR17098:SF2">
    <property type="entry name" value="NADH DEHYDROGENASE [UBIQUINONE] 1 ALPHA SUBCOMPLEX SUBUNIT 1"/>
    <property type="match status" value="1"/>
</dbReference>
<dbReference type="OrthoDB" id="1920692at2759"/>
<reference evidence="17 18" key="1">
    <citation type="submission" date="2009-03" db="EMBL/GenBank/DDBJ databases">
        <authorList>
            <person name="Warren W."/>
            <person name="Ye L."/>
            <person name="Minx P."/>
            <person name="Worley K."/>
            <person name="Gibbs R."/>
            <person name="Wilson R.K."/>
        </authorList>
    </citation>
    <scope>NUCLEOTIDE SEQUENCE [LARGE SCALE GENOMIC DNA]</scope>
</reference>
<reference evidence="17" key="2">
    <citation type="submission" date="2025-08" db="UniProtKB">
        <authorList>
            <consortium name="Ensembl"/>
        </authorList>
    </citation>
    <scope>IDENTIFICATION</scope>
</reference>
<evidence type="ECO:0000256" key="2">
    <source>
        <dbReference type="ARBA" id="ARBA00004298"/>
    </source>
</evidence>
<comment type="function">
    <text evidence="1">Accessory subunit of the mitochondrial membrane respiratory chain NADH dehydrogenase (Complex I), that is believed not to be involved in catalysis. Complex I functions in the transfer of electrons from NADH to the respiratory chain. The immediate electron acceptor for the enzyme is believed to be ubiquinone.</text>
</comment>
<dbReference type="AlphaFoldDB" id="A0A8I4A623"/>
<keyword evidence="11 16" id="KW-1133">Transmembrane helix</keyword>
<sequence>MWFKILPRLFAMGVRLLIPGLATLYIHRFTNGGKGKRAAYFLYHWDLMERDRHISGVDCYYMSKGLENID</sequence>
<evidence type="ECO:0000256" key="10">
    <source>
        <dbReference type="ARBA" id="ARBA00022982"/>
    </source>
</evidence>
<comment type="similarity">
    <text evidence="3">Belongs to the complex I NDUFA1 subunit family.</text>
</comment>
<evidence type="ECO:0000256" key="16">
    <source>
        <dbReference type="SAM" id="Phobius"/>
    </source>
</evidence>
<gene>
    <name evidence="17" type="primary">LOC108593294</name>
</gene>
<reference evidence="17" key="3">
    <citation type="submission" date="2025-09" db="UniProtKB">
        <authorList>
            <consortium name="Ensembl"/>
        </authorList>
    </citation>
    <scope>IDENTIFICATION</scope>
</reference>
<dbReference type="PANTHER" id="PTHR17098">
    <property type="entry name" value="NADH-UBIQUINONE OXIDOREDUCTASE MWFE SUBUNIT"/>
    <property type="match status" value="1"/>
</dbReference>
<keyword evidence="18" id="KW-1185">Reference proteome</keyword>
<dbReference type="GeneID" id="108593294"/>
<evidence type="ECO:0000256" key="14">
    <source>
        <dbReference type="ARBA" id="ARBA00029847"/>
    </source>
</evidence>
<organism evidence="17 18">
    <name type="scientific">Callithrix jacchus</name>
    <name type="common">White-tufted-ear marmoset</name>
    <name type="synonym">Simia Jacchus</name>
    <dbReference type="NCBI Taxonomy" id="9483"/>
    <lineage>
        <taxon>Eukaryota</taxon>
        <taxon>Metazoa</taxon>
        <taxon>Chordata</taxon>
        <taxon>Craniata</taxon>
        <taxon>Vertebrata</taxon>
        <taxon>Euteleostomi</taxon>
        <taxon>Mammalia</taxon>
        <taxon>Eutheria</taxon>
        <taxon>Euarchontoglires</taxon>
        <taxon>Primates</taxon>
        <taxon>Haplorrhini</taxon>
        <taxon>Platyrrhini</taxon>
        <taxon>Cebidae</taxon>
        <taxon>Callitrichinae</taxon>
        <taxon>Callithrix</taxon>
        <taxon>Callithrix</taxon>
    </lineage>
</organism>
<dbReference type="RefSeq" id="XP_054093939.1">
    <property type="nucleotide sequence ID" value="XM_054237964.1"/>
</dbReference>
<keyword evidence="7" id="KW-0679">Respiratory chain</keyword>
<comment type="subunit">
    <text evidence="4">Complex I is composed of 45 different subunits.</text>
</comment>
<dbReference type="Proteomes" id="UP000008225">
    <property type="component" value="Chromosome 9"/>
</dbReference>
<dbReference type="Ensembl" id="ENSCJAT00000129625.1">
    <property type="protein sequence ID" value="ENSCJAP00000093005.1"/>
    <property type="gene ID" value="ENSCJAG00000075567.1"/>
</dbReference>
<dbReference type="GeneTree" id="ENSGT00390000007560"/>
<feature type="transmembrane region" description="Helical" evidence="16">
    <location>
        <begin position="6"/>
        <end position="27"/>
    </location>
</feature>
<evidence type="ECO:0000256" key="8">
    <source>
        <dbReference type="ARBA" id="ARBA00022692"/>
    </source>
</evidence>
<dbReference type="InterPro" id="IPR017384">
    <property type="entry name" value="NADH_Ub_cplx-1_asu_su-1"/>
</dbReference>
<keyword evidence="12" id="KW-0496">Mitochondrion</keyword>
<accession>A0A8I4A623</accession>
<evidence type="ECO:0000313" key="17">
    <source>
        <dbReference type="Ensembl" id="ENSCJAP00000093005.1"/>
    </source>
</evidence>
<evidence type="ECO:0000256" key="9">
    <source>
        <dbReference type="ARBA" id="ARBA00022792"/>
    </source>
</evidence>
<dbReference type="KEGG" id="cjc:108593294"/>
<evidence type="ECO:0000256" key="11">
    <source>
        <dbReference type="ARBA" id="ARBA00022989"/>
    </source>
</evidence>
<dbReference type="GO" id="GO:0005743">
    <property type="term" value="C:mitochondrial inner membrane"/>
    <property type="evidence" value="ECO:0007669"/>
    <property type="project" value="UniProtKB-SubCell"/>
</dbReference>
<evidence type="ECO:0000256" key="13">
    <source>
        <dbReference type="ARBA" id="ARBA00023136"/>
    </source>
</evidence>
<dbReference type="Pfam" id="PF15879">
    <property type="entry name" value="MWFE"/>
    <property type="match status" value="1"/>
</dbReference>
<keyword evidence="8 16" id="KW-0812">Transmembrane</keyword>
<keyword evidence="13 16" id="KW-0472">Membrane</keyword>
<evidence type="ECO:0000256" key="1">
    <source>
        <dbReference type="ARBA" id="ARBA00003195"/>
    </source>
</evidence>
<proteinExistence type="inferred from homology"/>
<evidence type="ECO:0000256" key="7">
    <source>
        <dbReference type="ARBA" id="ARBA00022660"/>
    </source>
</evidence>
<keyword evidence="6" id="KW-0813">Transport</keyword>
<evidence type="ECO:0000313" key="18">
    <source>
        <dbReference type="Proteomes" id="UP000008225"/>
    </source>
</evidence>
<keyword evidence="10" id="KW-0249">Electron transport</keyword>
<evidence type="ECO:0000256" key="12">
    <source>
        <dbReference type="ARBA" id="ARBA00023128"/>
    </source>
</evidence>
<evidence type="ECO:0000256" key="15">
    <source>
        <dbReference type="ARBA" id="ARBA00033255"/>
    </source>
</evidence>
<evidence type="ECO:0000256" key="6">
    <source>
        <dbReference type="ARBA" id="ARBA00022448"/>
    </source>
</evidence>
<protein>
    <recommendedName>
        <fullName evidence="5">NADH dehydrogenase [ubiquinone] 1 alpha subcomplex subunit 1</fullName>
    </recommendedName>
    <alternativeName>
        <fullName evidence="15">Complex I-MWFE</fullName>
    </alternativeName>
    <alternativeName>
        <fullName evidence="14">NADH-ubiquinone oxidoreductase MWFE subunit</fullName>
    </alternativeName>
</protein>
<name>A0A8I4A623_CALJA</name>
<comment type="subcellular location">
    <subcellularLocation>
        <location evidence="2">Mitochondrion inner membrane</location>
        <topology evidence="2">Single-pass membrane protein</topology>
        <orientation evidence="2">Matrix side</orientation>
    </subcellularLocation>
</comment>
<evidence type="ECO:0000256" key="4">
    <source>
        <dbReference type="ARBA" id="ARBA00011533"/>
    </source>
</evidence>
<keyword evidence="9" id="KW-0999">Mitochondrion inner membrane</keyword>